<reference evidence="2" key="2">
    <citation type="journal article" date="2023" name="Int. J. Mol. Sci.">
        <title>De Novo Assembly and Annotation of 11 Diverse Shrub Willow (Salix) Genomes Reveals Novel Gene Organization in Sex-Linked Regions.</title>
        <authorList>
            <person name="Hyden B."/>
            <person name="Feng K."/>
            <person name="Yates T.B."/>
            <person name="Jawdy S."/>
            <person name="Cereghino C."/>
            <person name="Smart L.B."/>
            <person name="Muchero W."/>
        </authorList>
    </citation>
    <scope>NUCLEOTIDE SEQUENCE</scope>
    <source>
        <tissue evidence="2">Shoot tip</tissue>
    </source>
</reference>
<feature type="chain" id="PRO_5040508805" evidence="1">
    <location>
        <begin position="35"/>
        <end position="148"/>
    </location>
</feature>
<keyword evidence="1" id="KW-0732">Signal</keyword>
<reference evidence="2" key="1">
    <citation type="submission" date="2022-11" db="EMBL/GenBank/DDBJ databases">
        <authorList>
            <person name="Hyden B.L."/>
            <person name="Feng K."/>
            <person name="Yates T."/>
            <person name="Jawdy S."/>
            <person name="Smart L.B."/>
            <person name="Muchero W."/>
        </authorList>
    </citation>
    <scope>NUCLEOTIDE SEQUENCE</scope>
    <source>
        <tissue evidence="2">Shoot tip</tissue>
    </source>
</reference>
<evidence type="ECO:0000313" key="3">
    <source>
        <dbReference type="Proteomes" id="UP001151752"/>
    </source>
</evidence>
<protein>
    <submittedName>
        <fullName evidence="2">LYSM-DOMAIN RECEPTOR-LIKE KINASE</fullName>
    </submittedName>
</protein>
<sequence length="148" mass="16678">MAVQRKWKMNRELSLLCMFLKGFTIFTALTESKGQDFTFQSGESSDKGNKSCLDKTCCGDCRMSCNLLERGEDGNESLLSTTIVSILEKENPEAELHLHVDPVLKGICGTNFALCLAEVCVACLMKELVRRPRMEEVVSILLKFRQIY</sequence>
<dbReference type="AlphaFoldDB" id="A0A9Q0TDW9"/>
<proteinExistence type="predicted"/>
<dbReference type="Proteomes" id="UP001151752">
    <property type="component" value="Chromosome 2"/>
</dbReference>
<keyword evidence="3" id="KW-1185">Reference proteome</keyword>
<evidence type="ECO:0000256" key="1">
    <source>
        <dbReference type="SAM" id="SignalP"/>
    </source>
</evidence>
<accession>A0A9Q0TDW9</accession>
<keyword evidence="2" id="KW-0418">Kinase</keyword>
<keyword evidence="2" id="KW-0808">Transferase</keyword>
<name>A0A9Q0TDW9_9ROSI</name>
<organism evidence="2 3">
    <name type="scientific">Salix koriyanagi</name>
    <dbReference type="NCBI Taxonomy" id="2511006"/>
    <lineage>
        <taxon>Eukaryota</taxon>
        <taxon>Viridiplantae</taxon>
        <taxon>Streptophyta</taxon>
        <taxon>Embryophyta</taxon>
        <taxon>Tracheophyta</taxon>
        <taxon>Spermatophyta</taxon>
        <taxon>Magnoliopsida</taxon>
        <taxon>eudicotyledons</taxon>
        <taxon>Gunneridae</taxon>
        <taxon>Pentapetalae</taxon>
        <taxon>rosids</taxon>
        <taxon>fabids</taxon>
        <taxon>Malpighiales</taxon>
        <taxon>Salicaceae</taxon>
        <taxon>Saliceae</taxon>
        <taxon>Salix</taxon>
    </lineage>
</organism>
<gene>
    <name evidence="2" type="ORF">OIU74_010863</name>
</gene>
<comment type="caution">
    <text evidence="2">The sequence shown here is derived from an EMBL/GenBank/DDBJ whole genome shotgun (WGS) entry which is preliminary data.</text>
</comment>
<keyword evidence="2" id="KW-0675">Receptor</keyword>
<dbReference type="EMBL" id="JAPFFM010000015">
    <property type="protein sequence ID" value="KAJ6709846.1"/>
    <property type="molecule type" value="Genomic_DNA"/>
</dbReference>
<evidence type="ECO:0000313" key="2">
    <source>
        <dbReference type="EMBL" id="KAJ6709846.1"/>
    </source>
</evidence>
<dbReference type="GO" id="GO:0016301">
    <property type="term" value="F:kinase activity"/>
    <property type="evidence" value="ECO:0007669"/>
    <property type="project" value="UniProtKB-KW"/>
</dbReference>
<feature type="signal peptide" evidence="1">
    <location>
        <begin position="1"/>
        <end position="34"/>
    </location>
</feature>